<dbReference type="InterPro" id="IPR001789">
    <property type="entry name" value="Sig_transdc_resp-reg_receiver"/>
</dbReference>
<evidence type="ECO:0000313" key="3">
    <source>
        <dbReference type="EMBL" id="MFC4825965.1"/>
    </source>
</evidence>
<dbReference type="Pfam" id="PF00072">
    <property type="entry name" value="Response_reg"/>
    <property type="match status" value="1"/>
</dbReference>
<comment type="caution">
    <text evidence="3">The sequence shown here is derived from an EMBL/GenBank/DDBJ whole genome shotgun (WGS) entry which is preliminary data.</text>
</comment>
<dbReference type="Gene3D" id="3.40.50.2300">
    <property type="match status" value="1"/>
</dbReference>
<keyword evidence="4" id="KW-1185">Reference proteome</keyword>
<dbReference type="EMBL" id="JBHSHT010000002">
    <property type="protein sequence ID" value="MFC4825965.1"/>
    <property type="molecule type" value="Genomic_DNA"/>
</dbReference>
<dbReference type="Proteomes" id="UP001595945">
    <property type="component" value="Unassembled WGS sequence"/>
</dbReference>
<dbReference type="SUPFAM" id="SSF52172">
    <property type="entry name" value="CheY-like"/>
    <property type="match status" value="1"/>
</dbReference>
<keyword evidence="1" id="KW-0597">Phosphoprotein</keyword>
<evidence type="ECO:0000256" key="1">
    <source>
        <dbReference type="PROSITE-ProRule" id="PRU00169"/>
    </source>
</evidence>
<dbReference type="AlphaFoldDB" id="A0ABD5Q5F0"/>
<dbReference type="GeneID" id="73043309"/>
<protein>
    <submittedName>
        <fullName evidence="3">Response regulator</fullName>
    </submittedName>
</protein>
<dbReference type="InterPro" id="IPR011006">
    <property type="entry name" value="CheY-like_superfamily"/>
</dbReference>
<dbReference type="InterPro" id="IPR052893">
    <property type="entry name" value="TCS_response_regulator"/>
</dbReference>
<accession>A0ABD5Q5F0</accession>
<evidence type="ECO:0000259" key="2">
    <source>
        <dbReference type="PROSITE" id="PS50110"/>
    </source>
</evidence>
<proteinExistence type="predicted"/>
<name>A0ABD5Q5F0_9EURY</name>
<organism evidence="3 4">
    <name type="scientific">Halorussus aquaticus</name>
    <dbReference type="NCBI Taxonomy" id="2953748"/>
    <lineage>
        <taxon>Archaea</taxon>
        <taxon>Methanobacteriati</taxon>
        <taxon>Methanobacteriota</taxon>
        <taxon>Stenosarchaea group</taxon>
        <taxon>Halobacteria</taxon>
        <taxon>Halobacteriales</taxon>
        <taxon>Haladaptataceae</taxon>
        <taxon>Halorussus</taxon>
    </lineage>
</organism>
<dbReference type="RefSeq" id="WP_254268411.1">
    <property type="nucleotide sequence ID" value="NZ_CP100400.1"/>
</dbReference>
<dbReference type="CDD" id="cd17557">
    <property type="entry name" value="REC_Rcp-like"/>
    <property type="match status" value="1"/>
</dbReference>
<evidence type="ECO:0000313" key="4">
    <source>
        <dbReference type="Proteomes" id="UP001595945"/>
    </source>
</evidence>
<dbReference type="PROSITE" id="PS50110">
    <property type="entry name" value="RESPONSE_REGULATORY"/>
    <property type="match status" value="1"/>
</dbReference>
<dbReference type="SMART" id="SM00448">
    <property type="entry name" value="REC"/>
    <property type="match status" value="1"/>
</dbReference>
<feature type="domain" description="Response regulatory" evidence="2">
    <location>
        <begin position="11"/>
        <end position="136"/>
    </location>
</feature>
<dbReference type="PANTHER" id="PTHR44520">
    <property type="entry name" value="RESPONSE REGULATOR RCP1-RELATED"/>
    <property type="match status" value="1"/>
</dbReference>
<feature type="modified residue" description="4-aspartylphosphate" evidence="1">
    <location>
        <position position="69"/>
    </location>
</feature>
<dbReference type="PANTHER" id="PTHR44520:SF2">
    <property type="entry name" value="RESPONSE REGULATOR RCP1"/>
    <property type="match status" value="1"/>
</dbReference>
<gene>
    <name evidence="3" type="ORF">ACFO9K_17040</name>
</gene>
<sequence length="150" mass="16931">MNSDPPGEAIEILLVEDNPGDVRLTKEALKQGDVLNNLHVVKDGVEAMAFLRREGEYEGTPQPDLILLDLNLPRKDGTEVLEEIDEDRELRRIPVVVLTSSEAEEDIAKSYELHANAYITKPVDIDQFIEVAQNLEQFWLSIVKLPPNDE</sequence>
<reference evidence="3 4" key="1">
    <citation type="journal article" date="2019" name="Int. J. Syst. Evol. Microbiol.">
        <title>The Global Catalogue of Microorganisms (GCM) 10K type strain sequencing project: providing services to taxonomists for standard genome sequencing and annotation.</title>
        <authorList>
            <consortium name="The Broad Institute Genomics Platform"/>
            <consortium name="The Broad Institute Genome Sequencing Center for Infectious Disease"/>
            <person name="Wu L."/>
            <person name="Ma J."/>
        </authorList>
    </citation>
    <scope>NUCLEOTIDE SEQUENCE [LARGE SCALE GENOMIC DNA]</scope>
    <source>
        <strain evidence="3 4">XZYJ18</strain>
    </source>
</reference>